<comment type="similarity">
    <text evidence="1">Belongs to the peptidase S33 family.</text>
</comment>
<dbReference type="AlphaFoldDB" id="A0A9D1HSE2"/>
<dbReference type="Pfam" id="PF00561">
    <property type="entry name" value="Abhydrolase_1"/>
    <property type="match status" value="1"/>
</dbReference>
<protein>
    <submittedName>
        <fullName evidence="4">Alpha/beta hydrolase</fullName>
    </submittedName>
</protein>
<sequence length="320" mass="35700">MAEYELDYSEFIEVNGDRQNVRVRAAKKGLPVVLFLHGGPGVCDRHQIIGNHSALAEKFTLVCWDQRGSGKSYTSALRRQNLSVDTFVSDVEFMLEYLTGKFGVRKVAVVGHSWGSIIGTLAVSRRPDLVSVYIGEGQFVDGDSNEAESYRFCLEEARKRGDKKALKALEGCAPVDGVYASHKAMMAQRDCLSRYGGAIYHGDEGLVKGLLMPLLKSPEYSLGDILKYARGATYLTDVIWSDVVGQRLSRIKKLDVPVAVTQGRHDYNTPSALAKKWFDELEAPYKKWVWFEDSAHSPDQEEPDKWRAALDEILTETAAL</sequence>
<feature type="domain" description="AB hydrolase-1" evidence="3">
    <location>
        <begin position="31"/>
        <end position="138"/>
    </location>
</feature>
<dbReference type="Gene3D" id="3.40.50.1820">
    <property type="entry name" value="alpha/beta hydrolase"/>
    <property type="match status" value="1"/>
</dbReference>
<dbReference type="PRINTS" id="PR00793">
    <property type="entry name" value="PROAMNOPTASE"/>
</dbReference>
<evidence type="ECO:0000313" key="5">
    <source>
        <dbReference type="Proteomes" id="UP000824088"/>
    </source>
</evidence>
<reference evidence="4" key="2">
    <citation type="journal article" date="2021" name="PeerJ">
        <title>Extensive microbial diversity within the chicken gut microbiome revealed by metagenomics and culture.</title>
        <authorList>
            <person name="Gilroy R."/>
            <person name="Ravi A."/>
            <person name="Getino M."/>
            <person name="Pursley I."/>
            <person name="Horton D.L."/>
            <person name="Alikhan N.F."/>
            <person name="Baker D."/>
            <person name="Gharbi K."/>
            <person name="Hall N."/>
            <person name="Watson M."/>
            <person name="Adriaenssens E.M."/>
            <person name="Foster-Nyarko E."/>
            <person name="Jarju S."/>
            <person name="Secka A."/>
            <person name="Antonio M."/>
            <person name="Oren A."/>
            <person name="Chaudhuri R.R."/>
            <person name="La Ragione R."/>
            <person name="Hildebrand F."/>
            <person name="Pallen M.J."/>
        </authorList>
    </citation>
    <scope>NUCLEOTIDE SEQUENCE</scope>
    <source>
        <strain evidence="4">1063</strain>
    </source>
</reference>
<accession>A0A9D1HSE2</accession>
<name>A0A9D1HSE2_9FIRM</name>
<dbReference type="GO" id="GO:0016020">
    <property type="term" value="C:membrane"/>
    <property type="evidence" value="ECO:0007669"/>
    <property type="project" value="TreeGrafter"/>
</dbReference>
<dbReference type="Proteomes" id="UP000824088">
    <property type="component" value="Unassembled WGS sequence"/>
</dbReference>
<keyword evidence="2 4" id="KW-0378">Hydrolase</keyword>
<evidence type="ECO:0000313" key="4">
    <source>
        <dbReference type="EMBL" id="HIU21664.1"/>
    </source>
</evidence>
<evidence type="ECO:0000256" key="2">
    <source>
        <dbReference type="ARBA" id="ARBA00022801"/>
    </source>
</evidence>
<dbReference type="EMBL" id="DVMN01000098">
    <property type="protein sequence ID" value="HIU21664.1"/>
    <property type="molecule type" value="Genomic_DNA"/>
</dbReference>
<proteinExistence type="inferred from homology"/>
<dbReference type="InterPro" id="IPR050266">
    <property type="entry name" value="AB_hydrolase_sf"/>
</dbReference>
<dbReference type="InterPro" id="IPR000073">
    <property type="entry name" value="AB_hydrolase_1"/>
</dbReference>
<dbReference type="SUPFAM" id="SSF53474">
    <property type="entry name" value="alpha/beta-Hydrolases"/>
    <property type="match status" value="1"/>
</dbReference>
<dbReference type="GO" id="GO:0004177">
    <property type="term" value="F:aminopeptidase activity"/>
    <property type="evidence" value="ECO:0007669"/>
    <property type="project" value="UniProtKB-EC"/>
</dbReference>
<dbReference type="PANTHER" id="PTHR43798:SF33">
    <property type="entry name" value="HYDROLASE, PUTATIVE (AFU_ORTHOLOGUE AFUA_2G14860)-RELATED"/>
    <property type="match status" value="1"/>
</dbReference>
<dbReference type="InterPro" id="IPR029058">
    <property type="entry name" value="AB_hydrolase_fold"/>
</dbReference>
<evidence type="ECO:0000256" key="1">
    <source>
        <dbReference type="ARBA" id="ARBA00010088"/>
    </source>
</evidence>
<reference evidence="4" key="1">
    <citation type="submission" date="2020-10" db="EMBL/GenBank/DDBJ databases">
        <authorList>
            <person name="Gilroy R."/>
        </authorList>
    </citation>
    <scope>NUCLEOTIDE SEQUENCE</scope>
    <source>
        <strain evidence="4">1063</strain>
    </source>
</reference>
<evidence type="ECO:0000259" key="3">
    <source>
        <dbReference type="Pfam" id="PF00561"/>
    </source>
</evidence>
<dbReference type="PANTHER" id="PTHR43798">
    <property type="entry name" value="MONOACYLGLYCEROL LIPASE"/>
    <property type="match status" value="1"/>
</dbReference>
<dbReference type="InterPro" id="IPR002410">
    <property type="entry name" value="Peptidase_S33"/>
</dbReference>
<organism evidence="4 5">
    <name type="scientific">Candidatus Limadaptatus stercorigallinarum</name>
    <dbReference type="NCBI Taxonomy" id="2840845"/>
    <lineage>
        <taxon>Bacteria</taxon>
        <taxon>Bacillati</taxon>
        <taxon>Bacillota</taxon>
        <taxon>Clostridia</taxon>
        <taxon>Eubacteriales</taxon>
        <taxon>Candidatus Limadaptatus</taxon>
    </lineage>
</organism>
<dbReference type="GO" id="GO:0006508">
    <property type="term" value="P:proteolysis"/>
    <property type="evidence" value="ECO:0007669"/>
    <property type="project" value="InterPro"/>
</dbReference>
<gene>
    <name evidence="4" type="ORF">IAD51_05495</name>
</gene>
<comment type="caution">
    <text evidence="4">The sequence shown here is derived from an EMBL/GenBank/DDBJ whole genome shotgun (WGS) entry which is preliminary data.</text>
</comment>